<keyword evidence="10" id="KW-1185">Reference proteome</keyword>
<dbReference type="PANTHER" id="PTHR30151:SF0">
    <property type="entry name" value="ABC TRANSPORTER PERMEASE PROTEIN MJ0413-RELATED"/>
    <property type="match status" value="1"/>
</dbReference>
<dbReference type="AlphaFoldDB" id="A0A1I4RLH7"/>
<evidence type="ECO:0000259" key="8">
    <source>
        <dbReference type="PROSITE" id="PS50928"/>
    </source>
</evidence>
<feature type="transmembrane region" description="Helical" evidence="7">
    <location>
        <begin position="71"/>
        <end position="90"/>
    </location>
</feature>
<evidence type="ECO:0000313" key="9">
    <source>
        <dbReference type="EMBL" id="PKR87504.1"/>
    </source>
</evidence>
<dbReference type="EMBL" id="PJNW01000017">
    <property type="protein sequence ID" value="PKR87504.1"/>
    <property type="molecule type" value="Genomic_DNA"/>
</dbReference>
<evidence type="ECO:0000256" key="6">
    <source>
        <dbReference type="ARBA" id="ARBA00023136"/>
    </source>
</evidence>
<evidence type="ECO:0000256" key="3">
    <source>
        <dbReference type="ARBA" id="ARBA00022475"/>
    </source>
</evidence>
<feature type="transmembrane region" description="Helical" evidence="7">
    <location>
        <begin position="227"/>
        <end position="245"/>
    </location>
</feature>
<dbReference type="SUPFAM" id="SSF161098">
    <property type="entry name" value="MetI-like"/>
    <property type="match status" value="1"/>
</dbReference>
<reference evidence="9 10" key="1">
    <citation type="submission" date="2017-12" db="EMBL/GenBank/DDBJ databases">
        <title>Anaerobic carbon monoxide metabolism by Pleomorphomonas carboxyditropha sp. nov., a new mesophilic hydrogenogenic carboxidotroph.</title>
        <authorList>
            <person name="Esquivel-Elizondo S."/>
            <person name="Krajmalnik-Brown R."/>
        </authorList>
    </citation>
    <scope>NUCLEOTIDE SEQUENCE [LARGE SCALE GENOMIC DNA]</scope>
    <source>
        <strain evidence="9 10">R5-392</strain>
    </source>
</reference>
<dbReference type="OrthoDB" id="9799271at2"/>
<comment type="caution">
    <text evidence="9">The sequence shown here is derived from an EMBL/GenBank/DDBJ whole genome shotgun (WGS) entry which is preliminary data.</text>
</comment>
<dbReference type="CDD" id="cd06261">
    <property type="entry name" value="TM_PBP2"/>
    <property type="match status" value="1"/>
</dbReference>
<comment type="similarity">
    <text evidence="7">Belongs to the binding-protein-dependent transport system permease family.</text>
</comment>
<keyword evidence="2 7" id="KW-0813">Transport</keyword>
<organism evidence="9 10">
    <name type="scientific">Pleomorphomonas diazotrophica</name>
    <dbReference type="NCBI Taxonomy" id="1166257"/>
    <lineage>
        <taxon>Bacteria</taxon>
        <taxon>Pseudomonadati</taxon>
        <taxon>Pseudomonadota</taxon>
        <taxon>Alphaproteobacteria</taxon>
        <taxon>Hyphomicrobiales</taxon>
        <taxon>Pleomorphomonadaceae</taxon>
        <taxon>Pleomorphomonas</taxon>
    </lineage>
</organism>
<dbReference type="PROSITE" id="PS50928">
    <property type="entry name" value="ABC_TM1"/>
    <property type="match status" value="1"/>
</dbReference>
<dbReference type="InterPro" id="IPR035906">
    <property type="entry name" value="MetI-like_sf"/>
</dbReference>
<gene>
    <name evidence="9" type="ORF">CXZ10_19350</name>
</gene>
<evidence type="ECO:0000256" key="1">
    <source>
        <dbReference type="ARBA" id="ARBA00004651"/>
    </source>
</evidence>
<name>A0A1I4RLH7_9HYPH</name>
<evidence type="ECO:0000256" key="7">
    <source>
        <dbReference type="RuleBase" id="RU363032"/>
    </source>
</evidence>
<keyword evidence="5 7" id="KW-1133">Transmembrane helix</keyword>
<accession>A0A1I4RLH7</accession>
<keyword evidence="3" id="KW-1003">Cell membrane</keyword>
<comment type="subcellular location">
    <subcellularLocation>
        <location evidence="1 7">Cell membrane</location>
        <topology evidence="1 7">Multi-pass membrane protein</topology>
    </subcellularLocation>
</comment>
<feature type="domain" description="ABC transmembrane type-1" evidence="8">
    <location>
        <begin position="64"/>
        <end position="244"/>
    </location>
</feature>
<dbReference type="InterPro" id="IPR000515">
    <property type="entry name" value="MetI-like"/>
</dbReference>
<dbReference type="GO" id="GO:0005886">
    <property type="term" value="C:plasma membrane"/>
    <property type="evidence" value="ECO:0007669"/>
    <property type="project" value="UniProtKB-SubCell"/>
</dbReference>
<feature type="transmembrane region" description="Helical" evidence="7">
    <location>
        <begin position="165"/>
        <end position="184"/>
    </location>
</feature>
<keyword evidence="4 7" id="KW-0812">Transmembrane</keyword>
<evidence type="ECO:0000256" key="2">
    <source>
        <dbReference type="ARBA" id="ARBA00022448"/>
    </source>
</evidence>
<sequence length="264" mass="27377">MPKISWRRLAGGGERRWGMLGLAAVVALWEMGHSAYGDFVLPSPLSTLAALGRLASDGDLLPAIVTTMRDALSGFLAATLAGSVLGGLAGRSMPVRAMLQPTATMLIGVPAIAWVVLSLLWFGGSGLAATFSVAVAAGPVVFAAATQGTRTVDGGLRTMARAFRVPLGAVIVDVYLPHVLSYLLPALGTALAMSWKVAVMAELLSGAGGIGDGLAAARAEVDTAKTMAWVIVVVALLLVVDRLVIEPVRRHFETWRRGLPGETA</sequence>
<protein>
    <submittedName>
        <fullName evidence="9">ABC transporter permease</fullName>
    </submittedName>
</protein>
<evidence type="ECO:0000256" key="4">
    <source>
        <dbReference type="ARBA" id="ARBA00022692"/>
    </source>
</evidence>
<dbReference type="Pfam" id="PF00528">
    <property type="entry name" value="BPD_transp_1"/>
    <property type="match status" value="1"/>
</dbReference>
<evidence type="ECO:0000256" key="5">
    <source>
        <dbReference type="ARBA" id="ARBA00022989"/>
    </source>
</evidence>
<feature type="transmembrane region" description="Helical" evidence="7">
    <location>
        <begin position="127"/>
        <end position="145"/>
    </location>
</feature>
<dbReference type="PANTHER" id="PTHR30151">
    <property type="entry name" value="ALKANE SULFONATE ABC TRANSPORTER-RELATED, MEMBRANE SUBUNIT"/>
    <property type="match status" value="1"/>
</dbReference>
<keyword evidence="6 7" id="KW-0472">Membrane</keyword>
<evidence type="ECO:0000313" key="10">
    <source>
        <dbReference type="Proteomes" id="UP000233491"/>
    </source>
</evidence>
<dbReference type="Gene3D" id="1.10.3720.10">
    <property type="entry name" value="MetI-like"/>
    <property type="match status" value="1"/>
</dbReference>
<proteinExistence type="inferred from homology"/>
<dbReference type="RefSeq" id="WP_101291013.1">
    <property type="nucleotide sequence ID" value="NZ_FOUQ01000002.1"/>
</dbReference>
<dbReference type="GO" id="GO:0055085">
    <property type="term" value="P:transmembrane transport"/>
    <property type="evidence" value="ECO:0007669"/>
    <property type="project" value="InterPro"/>
</dbReference>
<feature type="transmembrane region" description="Helical" evidence="7">
    <location>
        <begin position="102"/>
        <end position="121"/>
    </location>
</feature>
<dbReference type="Proteomes" id="UP000233491">
    <property type="component" value="Unassembled WGS sequence"/>
</dbReference>